<evidence type="ECO:0000256" key="6">
    <source>
        <dbReference type="ARBA" id="ARBA00022777"/>
    </source>
</evidence>
<dbReference type="SUPFAM" id="SSF55874">
    <property type="entry name" value="ATPase domain of HSP90 chaperone/DNA topoisomerase II/histidine kinase"/>
    <property type="match status" value="1"/>
</dbReference>
<keyword evidence="9" id="KW-0802">TPR repeat</keyword>
<evidence type="ECO:0000313" key="13">
    <source>
        <dbReference type="EMBL" id="MFC7356747.1"/>
    </source>
</evidence>
<dbReference type="PROSITE" id="PS50005">
    <property type="entry name" value="TPR"/>
    <property type="match status" value="2"/>
</dbReference>
<evidence type="ECO:0000256" key="9">
    <source>
        <dbReference type="PROSITE-ProRule" id="PRU00339"/>
    </source>
</evidence>
<dbReference type="PANTHER" id="PTHR24421">
    <property type="entry name" value="NITRATE/NITRITE SENSOR PROTEIN NARX-RELATED"/>
    <property type="match status" value="1"/>
</dbReference>
<evidence type="ECO:0000259" key="12">
    <source>
        <dbReference type="PROSITE" id="PS50109"/>
    </source>
</evidence>
<organism evidence="13 14">
    <name type="scientific">Jejudonia soesokkakensis</name>
    <dbReference type="NCBI Taxonomy" id="1323432"/>
    <lineage>
        <taxon>Bacteria</taxon>
        <taxon>Pseudomonadati</taxon>
        <taxon>Bacteroidota</taxon>
        <taxon>Flavobacteriia</taxon>
        <taxon>Flavobacteriales</taxon>
        <taxon>Flavobacteriaceae</taxon>
        <taxon>Jejudonia</taxon>
    </lineage>
</organism>
<evidence type="ECO:0000313" key="14">
    <source>
        <dbReference type="Proteomes" id="UP001596415"/>
    </source>
</evidence>
<feature type="domain" description="Histidine kinase" evidence="12">
    <location>
        <begin position="614"/>
        <end position="697"/>
    </location>
</feature>
<name>A0ABW2MTA8_9FLAO</name>
<dbReference type="CDD" id="cd16917">
    <property type="entry name" value="HATPase_UhpB-NarQ-NarX-like"/>
    <property type="match status" value="1"/>
</dbReference>
<dbReference type="Pfam" id="PF13176">
    <property type="entry name" value="TPR_7"/>
    <property type="match status" value="1"/>
</dbReference>
<evidence type="ECO:0000256" key="5">
    <source>
        <dbReference type="ARBA" id="ARBA00022741"/>
    </source>
</evidence>
<protein>
    <recommendedName>
        <fullName evidence="2">histidine kinase</fullName>
        <ecNumber evidence="2">2.7.13.3</ecNumber>
    </recommendedName>
</protein>
<dbReference type="SUPFAM" id="SSF48452">
    <property type="entry name" value="TPR-like"/>
    <property type="match status" value="2"/>
</dbReference>
<dbReference type="InterPro" id="IPR003594">
    <property type="entry name" value="HATPase_dom"/>
</dbReference>
<gene>
    <name evidence="13" type="ORF">ACFQO1_03535</name>
</gene>
<dbReference type="Pfam" id="PF07730">
    <property type="entry name" value="HisKA_3"/>
    <property type="match status" value="1"/>
</dbReference>
<comment type="caution">
    <text evidence="13">The sequence shown here is derived from an EMBL/GenBank/DDBJ whole genome shotgun (WGS) entry which is preliminary data.</text>
</comment>
<dbReference type="PROSITE" id="PS50109">
    <property type="entry name" value="HIS_KIN"/>
    <property type="match status" value="1"/>
</dbReference>
<comment type="catalytic activity">
    <reaction evidence="1">
        <text>ATP + protein L-histidine = ADP + protein N-phospho-L-histidine.</text>
        <dbReference type="EC" id="2.7.13.3"/>
    </reaction>
</comment>
<dbReference type="EC" id="2.7.13.3" evidence="2"/>
<dbReference type="Proteomes" id="UP001596415">
    <property type="component" value="Unassembled WGS sequence"/>
</dbReference>
<feature type="repeat" description="TPR" evidence="9">
    <location>
        <begin position="124"/>
        <end position="157"/>
    </location>
</feature>
<dbReference type="Gene3D" id="3.30.565.10">
    <property type="entry name" value="Histidine kinase-like ATPase, C-terminal domain"/>
    <property type="match status" value="1"/>
</dbReference>
<feature type="repeat" description="TPR" evidence="9">
    <location>
        <begin position="204"/>
        <end position="237"/>
    </location>
</feature>
<feature type="coiled-coil region" evidence="10">
    <location>
        <begin position="406"/>
        <end position="440"/>
    </location>
</feature>
<feature type="transmembrane region" description="Helical" evidence="11">
    <location>
        <begin position="448"/>
        <end position="468"/>
    </location>
</feature>
<dbReference type="InterPro" id="IPR019734">
    <property type="entry name" value="TPR_rpt"/>
</dbReference>
<accession>A0ABW2MTA8</accession>
<evidence type="ECO:0000256" key="8">
    <source>
        <dbReference type="ARBA" id="ARBA00023012"/>
    </source>
</evidence>
<keyword evidence="4" id="KW-0808">Transferase</keyword>
<dbReference type="Pfam" id="PF00515">
    <property type="entry name" value="TPR_1"/>
    <property type="match status" value="1"/>
</dbReference>
<proteinExistence type="predicted"/>
<evidence type="ECO:0000256" key="11">
    <source>
        <dbReference type="SAM" id="Phobius"/>
    </source>
</evidence>
<reference evidence="14" key="1">
    <citation type="journal article" date="2019" name="Int. J. Syst. Evol. Microbiol.">
        <title>The Global Catalogue of Microorganisms (GCM) 10K type strain sequencing project: providing services to taxonomists for standard genome sequencing and annotation.</title>
        <authorList>
            <consortium name="The Broad Institute Genomics Platform"/>
            <consortium name="The Broad Institute Genome Sequencing Center for Infectious Disease"/>
            <person name="Wu L."/>
            <person name="Ma J."/>
        </authorList>
    </citation>
    <scope>NUCLEOTIDE SEQUENCE [LARGE SCALE GENOMIC DNA]</scope>
    <source>
        <strain evidence="14">CGMCC 1.16306</strain>
    </source>
</reference>
<dbReference type="PROSITE" id="PS50293">
    <property type="entry name" value="TPR_REGION"/>
    <property type="match status" value="1"/>
</dbReference>
<dbReference type="SMART" id="SM00028">
    <property type="entry name" value="TPR"/>
    <property type="match status" value="6"/>
</dbReference>
<dbReference type="EMBL" id="JBHTBN010000001">
    <property type="protein sequence ID" value="MFC7356747.1"/>
    <property type="molecule type" value="Genomic_DNA"/>
</dbReference>
<keyword evidence="7" id="KW-0067">ATP-binding</keyword>
<keyword evidence="8" id="KW-0902">Two-component regulatory system</keyword>
<evidence type="ECO:0000256" key="1">
    <source>
        <dbReference type="ARBA" id="ARBA00000085"/>
    </source>
</evidence>
<dbReference type="InterPro" id="IPR005467">
    <property type="entry name" value="His_kinase_dom"/>
</dbReference>
<dbReference type="InterPro" id="IPR011712">
    <property type="entry name" value="Sig_transdc_His_kin_sub3_dim/P"/>
</dbReference>
<keyword evidence="11" id="KW-1133">Transmembrane helix</keyword>
<evidence type="ECO:0000256" key="2">
    <source>
        <dbReference type="ARBA" id="ARBA00012438"/>
    </source>
</evidence>
<dbReference type="InterPro" id="IPR036890">
    <property type="entry name" value="HATPase_C_sf"/>
</dbReference>
<keyword evidence="14" id="KW-1185">Reference proteome</keyword>
<sequence>MNKVVRILITTYLLLIVGVVGAQDKKTVDSLQKLVAKKETPVLKAGGLLGFVDYYFERDKDSASYYLEEAIQYTKENQLEKKLSLALLKKAQLFIVKGKYDSSEFYYNRVWDQLETTYDYDLYTKYYGDYGVLHFYKGDFKGALTNFEKATDLAEKEKNEVDQLRFLNNKALAMSYLGEAEASILVHERAIKLAEKLQDSAALGKSFNNLGLIYEDMKEYEKALEYYQNALIIKENVSSNVDIINSLYNVSSMYKEIGEKNNDTLLYAKAEKGYYDVLKLSEEANYGKVKLFANTGLAQLATVRGKYQKAIDIYEEVIALAEKDNDQQTLRVNYLNVGVNYLLLNNLAKAETYLLKAKPLIEEAENPSDQAKLYKNLASLYTDKGEFKVANQYLLQQFELEKSMSSDALQDKISDFEVKYETEKKEAALATTRANLAERELEVRQKNMLIFGALGLALILGLLGYLFYNQQKLKNRQLIKEGELKTALAKIETQNRLQEQRLRISRDLHDNIGAQLTFIISSLDNLKFGFTDMSTKLSEKLTGISEFTNQTIYELRDTIWAMNKENITLEDLQIRISNFIEKAKIASDKTHFNFKIAEGVNTHKVLTSVEGMNVYRIIQEAVNNALKYSEATKITVFIAEENGVLTIKITDNGKGFDHATVEKGNGFNTIQKRAKDLKGKASILSTPGEGTVVSLSI</sequence>
<dbReference type="Gene3D" id="1.25.40.10">
    <property type="entry name" value="Tetratricopeptide repeat domain"/>
    <property type="match status" value="2"/>
</dbReference>
<dbReference type="InterPro" id="IPR011990">
    <property type="entry name" value="TPR-like_helical_dom_sf"/>
</dbReference>
<keyword evidence="11" id="KW-0472">Membrane</keyword>
<dbReference type="InterPro" id="IPR050482">
    <property type="entry name" value="Sensor_HK_TwoCompSys"/>
</dbReference>
<evidence type="ECO:0000256" key="3">
    <source>
        <dbReference type="ARBA" id="ARBA00022553"/>
    </source>
</evidence>
<dbReference type="Gene3D" id="1.20.5.1930">
    <property type="match status" value="1"/>
</dbReference>
<keyword evidence="5" id="KW-0547">Nucleotide-binding</keyword>
<keyword evidence="6" id="KW-0418">Kinase</keyword>
<evidence type="ECO:0000256" key="4">
    <source>
        <dbReference type="ARBA" id="ARBA00022679"/>
    </source>
</evidence>
<evidence type="ECO:0000256" key="7">
    <source>
        <dbReference type="ARBA" id="ARBA00022840"/>
    </source>
</evidence>
<keyword evidence="3" id="KW-0597">Phosphoprotein</keyword>
<dbReference type="RefSeq" id="WP_380216591.1">
    <property type="nucleotide sequence ID" value="NZ_JBHTBN010000001.1"/>
</dbReference>
<evidence type="ECO:0000256" key="10">
    <source>
        <dbReference type="SAM" id="Coils"/>
    </source>
</evidence>
<dbReference type="PANTHER" id="PTHR24421:SF10">
    <property type="entry name" value="NITRATE_NITRITE SENSOR PROTEIN NARQ"/>
    <property type="match status" value="1"/>
</dbReference>
<keyword evidence="10" id="KW-0175">Coiled coil</keyword>
<keyword evidence="11" id="KW-0812">Transmembrane</keyword>
<dbReference type="Pfam" id="PF02518">
    <property type="entry name" value="HATPase_c"/>
    <property type="match status" value="1"/>
</dbReference>